<dbReference type="SUPFAM" id="SSF47413">
    <property type="entry name" value="lambda repressor-like DNA-binding domains"/>
    <property type="match status" value="1"/>
</dbReference>
<sequence>MTSAYGDGMRNEVSAEGSAFATLLRDARRNRGETQDDVILATGVSRSTYLRWEAGGVDSPNLKQVRDVCRFLGIHPGHAGIALGLMSREDLGLSPEPFDPVVVKAGTILADENQPARARAALRKALQAALDMWRAAADLPEPKEPRGADLMPRRRNIR</sequence>
<dbReference type="AlphaFoldDB" id="A0A1H2CV36"/>
<dbReference type="InterPro" id="IPR001387">
    <property type="entry name" value="Cro/C1-type_HTH"/>
</dbReference>
<dbReference type="STRING" id="113562.SAMN04489716_6886"/>
<protein>
    <submittedName>
        <fullName evidence="2">DNA-binding transcriptional regulator, XRE-family HTH domain</fullName>
    </submittedName>
</protein>
<feature type="domain" description="HTH cro/C1-type" evidence="1">
    <location>
        <begin position="24"/>
        <end position="79"/>
    </location>
</feature>
<keyword evidence="3" id="KW-1185">Reference proteome</keyword>
<evidence type="ECO:0000259" key="1">
    <source>
        <dbReference type="PROSITE" id="PS50943"/>
    </source>
</evidence>
<evidence type="ECO:0000313" key="3">
    <source>
        <dbReference type="Proteomes" id="UP000198688"/>
    </source>
</evidence>
<dbReference type="OrthoDB" id="3405385at2"/>
<dbReference type="GO" id="GO:0003677">
    <property type="term" value="F:DNA binding"/>
    <property type="evidence" value="ECO:0007669"/>
    <property type="project" value="UniProtKB-KW"/>
</dbReference>
<name>A0A1H2CV36_9ACTN</name>
<reference evidence="2 3" key="1">
    <citation type="submission" date="2016-10" db="EMBL/GenBank/DDBJ databases">
        <authorList>
            <person name="de Groot N.N."/>
        </authorList>
    </citation>
    <scope>NUCLEOTIDE SEQUENCE [LARGE SCALE GENOMIC DNA]</scope>
    <source>
        <strain evidence="2 3">DSM 43941</strain>
    </source>
</reference>
<organism evidence="2 3">
    <name type="scientific">Actinoplanes derwentensis</name>
    <dbReference type="NCBI Taxonomy" id="113562"/>
    <lineage>
        <taxon>Bacteria</taxon>
        <taxon>Bacillati</taxon>
        <taxon>Actinomycetota</taxon>
        <taxon>Actinomycetes</taxon>
        <taxon>Micromonosporales</taxon>
        <taxon>Micromonosporaceae</taxon>
        <taxon>Actinoplanes</taxon>
    </lineage>
</organism>
<dbReference type="SMART" id="SM00530">
    <property type="entry name" value="HTH_XRE"/>
    <property type="match status" value="1"/>
</dbReference>
<evidence type="ECO:0000313" key="2">
    <source>
        <dbReference type="EMBL" id="SDT74127.1"/>
    </source>
</evidence>
<dbReference type="PROSITE" id="PS50943">
    <property type="entry name" value="HTH_CROC1"/>
    <property type="match status" value="1"/>
</dbReference>
<dbReference type="Gene3D" id="1.10.260.40">
    <property type="entry name" value="lambda repressor-like DNA-binding domains"/>
    <property type="match status" value="1"/>
</dbReference>
<accession>A0A1H2CV36</accession>
<gene>
    <name evidence="2" type="ORF">SAMN04489716_6886</name>
</gene>
<keyword evidence="2" id="KW-0238">DNA-binding</keyword>
<dbReference type="Proteomes" id="UP000198688">
    <property type="component" value="Chromosome I"/>
</dbReference>
<proteinExistence type="predicted"/>
<dbReference type="CDD" id="cd00093">
    <property type="entry name" value="HTH_XRE"/>
    <property type="match status" value="1"/>
</dbReference>
<dbReference type="EMBL" id="LT629758">
    <property type="protein sequence ID" value="SDT74127.1"/>
    <property type="molecule type" value="Genomic_DNA"/>
</dbReference>
<dbReference type="Pfam" id="PF13560">
    <property type="entry name" value="HTH_31"/>
    <property type="match status" value="1"/>
</dbReference>
<dbReference type="InterPro" id="IPR010982">
    <property type="entry name" value="Lambda_DNA-bd_dom_sf"/>
</dbReference>